<dbReference type="OrthoDB" id="44756at2759"/>
<keyword evidence="8" id="KW-1185">Reference proteome</keyword>
<dbReference type="VEuPathDB" id="FungiDB:MCYG_01534"/>
<evidence type="ECO:0000256" key="6">
    <source>
        <dbReference type="SAM" id="SignalP"/>
    </source>
</evidence>
<dbReference type="eggNOG" id="ENOG502S8V0">
    <property type="taxonomic scope" value="Eukaryota"/>
</dbReference>
<evidence type="ECO:0000313" key="8">
    <source>
        <dbReference type="Proteomes" id="UP000002035"/>
    </source>
</evidence>
<dbReference type="Proteomes" id="UP000002035">
    <property type="component" value="Unassembled WGS sequence"/>
</dbReference>
<dbReference type="InterPro" id="IPR053279">
    <property type="entry name" value="EMC_subunit"/>
</dbReference>
<evidence type="ECO:0000256" key="2">
    <source>
        <dbReference type="ARBA" id="ARBA00006109"/>
    </source>
</evidence>
<dbReference type="PANTHER" id="PTHR28144:SF1">
    <property type="entry name" value="ER MEMBRANE PROTEIN COMPLEX SUBUNIT 5"/>
    <property type="match status" value="1"/>
</dbReference>
<dbReference type="GeneID" id="9230738"/>
<dbReference type="PANTHER" id="PTHR28144">
    <property type="entry name" value="ER MEMBRANE PROTEIN COMPLEX SUBUNIT 5"/>
    <property type="match status" value="1"/>
</dbReference>
<comment type="subcellular location">
    <subcellularLocation>
        <location evidence="1">Endomembrane system</location>
        <topology evidence="1">Multi-pass membrane protein</topology>
    </subcellularLocation>
</comment>
<sequence length="118" mass="13124">MSMFSRLIIGLGLLLLAHAGYSTHEHSTLYGSVHSLPADIALETLVSVIMVTAGLVMGSEKLRPISWSAWAGEIEKQGGAENPFRGLEERMGFIDIRTKRREFADWVREKDIPADLKQ</sequence>
<evidence type="ECO:0000313" key="7">
    <source>
        <dbReference type="EMBL" id="EEQ28715.1"/>
    </source>
</evidence>
<comment type="similarity">
    <text evidence="2">Belongs to the membrane magnesium transporter (TC 1.A.67) family.</text>
</comment>
<evidence type="ECO:0000256" key="4">
    <source>
        <dbReference type="ARBA" id="ARBA00022989"/>
    </source>
</evidence>
<keyword evidence="5" id="KW-0472">Membrane</keyword>
<proteinExistence type="inferred from homology"/>
<keyword evidence="4" id="KW-1133">Transmembrane helix</keyword>
<dbReference type="AlphaFoldDB" id="C5FHH5"/>
<evidence type="ECO:0000256" key="5">
    <source>
        <dbReference type="ARBA" id="ARBA00023136"/>
    </source>
</evidence>
<dbReference type="InterPro" id="IPR018937">
    <property type="entry name" value="MMgT"/>
</dbReference>
<name>C5FHH5_ARTOC</name>
<dbReference type="STRING" id="554155.C5FHH5"/>
<keyword evidence="6" id="KW-0732">Signal</keyword>
<feature type="chain" id="PRO_5002951418" description="Magnesium transporter" evidence="6">
    <location>
        <begin position="20"/>
        <end position="118"/>
    </location>
</feature>
<dbReference type="GO" id="GO:0034975">
    <property type="term" value="P:protein folding in endoplasmic reticulum"/>
    <property type="evidence" value="ECO:0007669"/>
    <property type="project" value="TreeGrafter"/>
</dbReference>
<gene>
    <name evidence="7" type="ORF">MCYG_01534</name>
</gene>
<keyword evidence="3" id="KW-0812">Transmembrane</keyword>
<dbReference type="OMA" id="YGFWDIR"/>
<reference evidence="8" key="1">
    <citation type="journal article" date="2012" name="MBio">
        <title>Comparative genome analysis of Trichophyton rubrum and related dermatophytes reveals candidate genes involved in infection.</title>
        <authorList>
            <person name="Martinez D.A."/>
            <person name="Oliver B.G."/>
            <person name="Graeser Y."/>
            <person name="Goldberg J.M."/>
            <person name="Li W."/>
            <person name="Martinez-Rossi N.M."/>
            <person name="Monod M."/>
            <person name="Shelest E."/>
            <person name="Barton R.C."/>
            <person name="Birch E."/>
            <person name="Brakhage A.A."/>
            <person name="Chen Z."/>
            <person name="Gurr S.J."/>
            <person name="Heiman D."/>
            <person name="Heitman J."/>
            <person name="Kosti I."/>
            <person name="Rossi A."/>
            <person name="Saif S."/>
            <person name="Samalova M."/>
            <person name="Saunders C.W."/>
            <person name="Shea T."/>
            <person name="Summerbell R.C."/>
            <person name="Xu J."/>
            <person name="Young S."/>
            <person name="Zeng Q."/>
            <person name="Birren B.W."/>
            <person name="Cuomo C.A."/>
            <person name="White T.C."/>
        </authorList>
    </citation>
    <scope>NUCLEOTIDE SEQUENCE [LARGE SCALE GENOMIC DNA]</scope>
    <source>
        <strain evidence="8">ATCC MYA-4605 / CBS 113480</strain>
    </source>
</reference>
<dbReference type="RefSeq" id="XP_002848600.1">
    <property type="nucleotide sequence ID" value="XM_002848554.1"/>
</dbReference>
<dbReference type="GO" id="GO:0072546">
    <property type="term" value="C:EMC complex"/>
    <property type="evidence" value="ECO:0007669"/>
    <property type="project" value="TreeGrafter"/>
</dbReference>
<organism evidence="7 8">
    <name type="scientific">Arthroderma otae (strain ATCC MYA-4605 / CBS 113480)</name>
    <name type="common">Microsporum canis</name>
    <dbReference type="NCBI Taxonomy" id="554155"/>
    <lineage>
        <taxon>Eukaryota</taxon>
        <taxon>Fungi</taxon>
        <taxon>Dikarya</taxon>
        <taxon>Ascomycota</taxon>
        <taxon>Pezizomycotina</taxon>
        <taxon>Eurotiomycetes</taxon>
        <taxon>Eurotiomycetidae</taxon>
        <taxon>Onygenales</taxon>
        <taxon>Arthrodermataceae</taxon>
        <taxon>Microsporum</taxon>
    </lineage>
</organism>
<dbReference type="HOGENOM" id="CLU_132206_0_1_1"/>
<accession>C5FHH5</accession>
<protein>
    <recommendedName>
        <fullName evidence="9">Magnesium transporter</fullName>
    </recommendedName>
</protein>
<dbReference type="Pfam" id="PF10270">
    <property type="entry name" value="MMgT"/>
    <property type="match status" value="1"/>
</dbReference>
<evidence type="ECO:0008006" key="9">
    <source>
        <dbReference type="Google" id="ProtNLM"/>
    </source>
</evidence>
<evidence type="ECO:0000256" key="1">
    <source>
        <dbReference type="ARBA" id="ARBA00004127"/>
    </source>
</evidence>
<evidence type="ECO:0000256" key="3">
    <source>
        <dbReference type="ARBA" id="ARBA00022692"/>
    </source>
</evidence>
<feature type="signal peptide" evidence="6">
    <location>
        <begin position="1"/>
        <end position="19"/>
    </location>
</feature>
<dbReference type="EMBL" id="DS995702">
    <property type="protein sequence ID" value="EEQ28715.1"/>
    <property type="molecule type" value="Genomic_DNA"/>
</dbReference>